<dbReference type="Proteomes" id="UP000271554">
    <property type="component" value="Chromosome"/>
</dbReference>
<protein>
    <submittedName>
        <fullName evidence="4">O-mycaminosyltylonolide 6-deoxyallosyltransferase</fullName>
        <ecNumber evidence="4">2.4.1.317</ecNumber>
    </submittedName>
</protein>
<name>A0A387H8T3_9ACTN</name>
<dbReference type="GO" id="GO:0008194">
    <property type="term" value="F:UDP-glycosyltransferase activity"/>
    <property type="evidence" value="ECO:0007669"/>
    <property type="project" value="InterPro"/>
</dbReference>
<dbReference type="EMBL" id="CP032698">
    <property type="protein sequence ID" value="AYG79061.1"/>
    <property type="molecule type" value="Genomic_DNA"/>
</dbReference>
<organism evidence="4 5">
    <name type="scientific">Streptomyces hundungensis</name>
    <dbReference type="NCBI Taxonomy" id="1077946"/>
    <lineage>
        <taxon>Bacteria</taxon>
        <taxon>Bacillati</taxon>
        <taxon>Actinomycetota</taxon>
        <taxon>Actinomycetes</taxon>
        <taxon>Kitasatosporales</taxon>
        <taxon>Streptomycetaceae</taxon>
        <taxon>Streptomyces</taxon>
    </lineage>
</organism>
<dbReference type="SUPFAM" id="SSF53756">
    <property type="entry name" value="UDP-Glycosyltransferase/glycogen phosphorylase"/>
    <property type="match status" value="1"/>
</dbReference>
<feature type="domain" description="Erythromycin biosynthesis protein CIII-like C-terminal" evidence="3">
    <location>
        <begin position="296"/>
        <end position="411"/>
    </location>
</feature>
<evidence type="ECO:0000313" key="4">
    <source>
        <dbReference type="EMBL" id="AYG79061.1"/>
    </source>
</evidence>
<dbReference type="GO" id="GO:0016758">
    <property type="term" value="F:hexosyltransferase activity"/>
    <property type="evidence" value="ECO:0007669"/>
    <property type="project" value="InterPro"/>
</dbReference>
<proteinExistence type="predicted"/>
<reference evidence="4 5" key="1">
    <citation type="submission" date="2018-10" db="EMBL/GenBank/DDBJ databases">
        <title>Relationship between Morphology and Antimicrobial Activity in Streptomyces.</title>
        <authorList>
            <person name="Kang H.J."/>
            <person name="Kim S.B."/>
        </authorList>
    </citation>
    <scope>NUCLEOTIDE SEQUENCE [LARGE SCALE GENOMIC DNA]</scope>
    <source>
        <strain evidence="4 5">BH38</strain>
    </source>
</reference>
<accession>A0A387H8T3</accession>
<dbReference type="Pfam" id="PF06722">
    <property type="entry name" value="EryCIII-like_C"/>
    <property type="match status" value="1"/>
</dbReference>
<dbReference type="InterPro" id="IPR050426">
    <property type="entry name" value="Glycosyltransferase_28"/>
</dbReference>
<keyword evidence="5" id="KW-1185">Reference proteome</keyword>
<sequence>MRVLIVTAGTWGDVAPYTGLGVRLRTEGHEVALATHERFRQAVRAHGLAFRPLPVDPRQELASASGQGLARAVSPPVALARVARMARAFMPALATGVADAVREGADVLLSSTLTDPMCAVLGEALGVANLGVYVQPIEPTAAFPPVVVGARSFGAYGNRLGARVLRAVTDRIFGPAVGGLRHELGLPARRLSGPLGLPPGRTVLHGFSPRVVPRPADWPEGHRVCGYWWPPTPPDWRPEPRLLDFLAAGPPPVLAGFGSFVESDAERLSTLLADALRRAKVRGIVQAGWSGLRVESDDVLTVREVPHAWLFPKTAAVVHHAGAGTTAAALRAGVPAVPVPVQLDQHFWAGRVHALGVATRPLHYQRLTASRLADAITAATGAPALRARARRVARELAGEDGAGAVAATLERLA</sequence>
<dbReference type="KEGG" id="shun:DWB77_01171"/>
<dbReference type="PANTHER" id="PTHR48050">
    <property type="entry name" value="STEROL 3-BETA-GLUCOSYLTRANSFERASE"/>
    <property type="match status" value="1"/>
</dbReference>
<dbReference type="InterPro" id="IPR010610">
    <property type="entry name" value="EryCIII-like_C"/>
</dbReference>
<dbReference type="OrthoDB" id="3253247at2"/>
<dbReference type="GO" id="GO:0033072">
    <property type="term" value="P:vancomycin biosynthetic process"/>
    <property type="evidence" value="ECO:0007669"/>
    <property type="project" value="UniProtKB-ARBA"/>
</dbReference>
<gene>
    <name evidence="4" type="primary">tylN</name>
    <name evidence="4" type="ORF">DWB77_01171</name>
</gene>
<keyword evidence="4" id="KW-0328">Glycosyltransferase</keyword>
<dbReference type="InterPro" id="IPR004276">
    <property type="entry name" value="GlycoTrans_28_N"/>
</dbReference>
<dbReference type="Pfam" id="PF03033">
    <property type="entry name" value="Glyco_transf_28"/>
    <property type="match status" value="1"/>
</dbReference>
<dbReference type="GO" id="GO:0005975">
    <property type="term" value="P:carbohydrate metabolic process"/>
    <property type="evidence" value="ECO:0007669"/>
    <property type="project" value="InterPro"/>
</dbReference>
<dbReference type="FunFam" id="3.40.50.2000:FF:000009">
    <property type="entry name" value="Sterol 3-beta-glucosyltransferase UGT80A2"/>
    <property type="match status" value="1"/>
</dbReference>
<evidence type="ECO:0000259" key="2">
    <source>
        <dbReference type="Pfam" id="PF03033"/>
    </source>
</evidence>
<keyword evidence="1 4" id="KW-0808">Transferase</keyword>
<feature type="domain" description="Glycosyltransferase family 28 N-terminal" evidence="2">
    <location>
        <begin position="3"/>
        <end position="98"/>
    </location>
</feature>
<dbReference type="RefSeq" id="WP_120720222.1">
    <property type="nucleotide sequence ID" value="NZ_CP032698.1"/>
</dbReference>
<dbReference type="PANTHER" id="PTHR48050:SF13">
    <property type="entry name" value="STEROL 3-BETA-GLUCOSYLTRANSFERASE UGT80A2"/>
    <property type="match status" value="1"/>
</dbReference>
<evidence type="ECO:0000313" key="5">
    <source>
        <dbReference type="Proteomes" id="UP000271554"/>
    </source>
</evidence>
<evidence type="ECO:0000256" key="1">
    <source>
        <dbReference type="ARBA" id="ARBA00022679"/>
    </source>
</evidence>
<dbReference type="CDD" id="cd03784">
    <property type="entry name" value="GT1_Gtf-like"/>
    <property type="match status" value="1"/>
</dbReference>
<dbReference type="Gene3D" id="3.40.50.2000">
    <property type="entry name" value="Glycogen Phosphorylase B"/>
    <property type="match status" value="2"/>
</dbReference>
<dbReference type="AlphaFoldDB" id="A0A387H8T3"/>
<dbReference type="InterPro" id="IPR002213">
    <property type="entry name" value="UDP_glucos_trans"/>
</dbReference>
<dbReference type="EC" id="2.4.1.317" evidence="4"/>
<evidence type="ECO:0000259" key="3">
    <source>
        <dbReference type="Pfam" id="PF06722"/>
    </source>
</evidence>